<dbReference type="EMBL" id="AVOT02012696">
    <property type="protein sequence ID" value="MBW0494701.1"/>
    <property type="molecule type" value="Genomic_DNA"/>
</dbReference>
<comment type="caution">
    <text evidence="2">The sequence shown here is derived from an EMBL/GenBank/DDBJ whole genome shotgun (WGS) entry which is preliminary data.</text>
</comment>
<proteinExistence type="predicted"/>
<dbReference type="OrthoDB" id="2506880at2759"/>
<organism evidence="2 3">
    <name type="scientific">Austropuccinia psidii MF-1</name>
    <dbReference type="NCBI Taxonomy" id="1389203"/>
    <lineage>
        <taxon>Eukaryota</taxon>
        <taxon>Fungi</taxon>
        <taxon>Dikarya</taxon>
        <taxon>Basidiomycota</taxon>
        <taxon>Pucciniomycotina</taxon>
        <taxon>Pucciniomycetes</taxon>
        <taxon>Pucciniales</taxon>
        <taxon>Sphaerophragmiaceae</taxon>
        <taxon>Austropuccinia</taxon>
    </lineage>
</organism>
<protein>
    <submittedName>
        <fullName evidence="2">Uncharacterized protein</fullName>
    </submittedName>
</protein>
<evidence type="ECO:0000313" key="3">
    <source>
        <dbReference type="Proteomes" id="UP000765509"/>
    </source>
</evidence>
<name>A0A9Q3D0M6_9BASI</name>
<dbReference type="Proteomes" id="UP000765509">
    <property type="component" value="Unassembled WGS sequence"/>
</dbReference>
<accession>A0A9Q3D0M6</accession>
<feature type="transmembrane region" description="Helical" evidence="1">
    <location>
        <begin position="51"/>
        <end position="72"/>
    </location>
</feature>
<keyword evidence="1" id="KW-1133">Transmembrane helix</keyword>
<gene>
    <name evidence="2" type="ORF">O181_034416</name>
</gene>
<keyword evidence="1" id="KW-0472">Membrane</keyword>
<evidence type="ECO:0000313" key="2">
    <source>
        <dbReference type="EMBL" id="MBW0494701.1"/>
    </source>
</evidence>
<keyword evidence="1" id="KW-0812">Transmembrane</keyword>
<feature type="non-terminal residue" evidence="2">
    <location>
        <position position="164"/>
    </location>
</feature>
<sequence>MSEIEEKLEKASKTFDPKQYNPMSLFEIMQTANTLKTFAENMFHFLHSYQLVYLSCNIFLIFVYSPLVFVSWRDLRSKSKFLAMKFQISGDTHSQNLIELQEVMQDTRTTLIYRSIPTFLDLLVSLPGLGWILEKERNVHFFQVGKHLAIIKLVFFLPVSVALN</sequence>
<evidence type="ECO:0000256" key="1">
    <source>
        <dbReference type="SAM" id="Phobius"/>
    </source>
</evidence>
<dbReference type="AlphaFoldDB" id="A0A9Q3D0M6"/>
<feature type="transmembrane region" description="Helical" evidence="1">
    <location>
        <begin position="111"/>
        <end position="132"/>
    </location>
</feature>
<keyword evidence="3" id="KW-1185">Reference proteome</keyword>
<reference evidence="2" key="1">
    <citation type="submission" date="2021-03" db="EMBL/GenBank/DDBJ databases">
        <title>Draft genome sequence of rust myrtle Austropuccinia psidii MF-1, a brazilian biotype.</title>
        <authorList>
            <person name="Quecine M.C."/>
            <person name="Pachon D.M.R."/>
            <person name="Bonatelli M.L."/>
            <person name="Correr F.H."/>
            <person name="Franceschini L.M."/>
            <person name="Leite T.F."/>
            <person name="Margarido G.R.A."/>
            <person name="Almeida C.A."/>
            <person name="Ferrarezi J.A."/>
            <person name="Labate C.A."/>
        </authorList>
    </citation>
    <scope>NUCLEOTIDE SEQUENCE</scope>
    <source>
        <strain evidence="2">MF-1</strain>
    </source>
</reference>